<dbReference type="EMBL" id="WNDQ01000004">
    <property type="protein sequence ID" value="KAF1023486.1"/>
    <property type="molecule type" value="Genomic_DNA"/>
</dbReference>
<evidence type="ECO:0000259" key="6">
    <source>
        <dbReference type="Pfam" id="PF04198"/>
    </source>
</evidence>
<evidence type="ECO:0000256" key="2">
    <source>
        <dbReference type="ARBA" id="ARBA00023015"/>
    </source>
</evidence>
<organism evidence="7 8">
    <name type="scientific">Paracidovorax wautersii</name>
    <dbReference type="NCBI Taxonomy" id="1177982"/>
    <lineage>
        <taxon>Bacteria</taxon>
        <taxon>Pseudomonadati</taxon>
        <taxon>Pseudomonadota</taxon>
        <taxon>Betaproteobacteria</taxon>
        <taxon>Burkholderiales</taxon>
        <taxon>Comamonadaceae</taxon>
        <taxon>Paracidovorax</taxon>
    </lineage>
</organism>
<evidence type="ECO:0000256" key="1">
    <source>
        <dbReference type="ARBA" id="ARBA00010466"/>
    </source>
</evidence>
<keyword evidence="4" id="KW-0804">Transcription</keyword>
<comment type="similarity">
    <text evidence="1">Belongs to the SorC transcriptional regulatory family.</text>
</comment>
<dbReference type="PANTHER" id="PTHR34294">
    <property type="entry name" value="TRANSCRIPTIONAL REGULATOR-RELATED"/>
    <property type="match status" value="1"/>
</dbReference>
<evidence type="ECO:0000256" key="5">
    <source>
        <dbReference type="SAM" id="MobiDB-lite"/>
    </source>
</evidence>
<dbReference type="GO" id="GO:0003677">
    <property type="term" value="F:DNA binding"/>
    <property type="evidence" value="ECO:0007669"/>
    <property type="project" value="UniProtKB-KW"/>
</dbReference>
<gene>
    <name evidence="7" type="primary">deoR</name>
    <name evidence="7" type="ORF">GAK30_00437</name>
</gene>
<evidence type="ECO:0000313" key="8">
    <source>
        <dbReference type="Proteomes" id="UP000461670"/>
    </source>
</evidence>
<evidence type="ECO:0000256" key="4">
    <source>
        <dbReference type="ARBA" id="ARBA00023163"/>
    </source>
</evidence>
<feature type="region of interest" description="Disordered" evidence="5">
    <location>
        <begin position="16"/>
        <end position="47"/>
    </location>
</feature>
<dbReference type="Gene3D" id="1.10.10.10">
    <property type="entry name" value="Winged helix-like DNA-binding domain superfamily/Winged helix DNA-binding domain"/>
    <property type="match status" value="1"/>
</dbReference>
<dbReference type="Pfam" id="PF04198">
    <property type="entry name" value="Sugar-bind"/>
    <property type="match status" value="1"/>
</dbReference>
<dbReference type="GO" id="GO:0006352">
    <property type="term" value="P:DNA-templated transcription initiation"/>
    <property type="evidence" value="ECO:0007669"/>
    <property type="project" value="InterPro"/>
</dbReference>
<dbReference type="GO" id="GO:0003700">
    <property type="term" value="F:DNA-binding transcription factor activity"/>
    <property type="evidence" value="ECO:0007669"/>
    <property type="project" value="InterPro"/>
</dbReference>
<dbReference type="InterPro" id="IPR007324">
    <property type="entry name" value="Sugar-bd_dom_put"/>
</dbReference>
<dbReference type="InterPro" id="IPR037171">
    <property type="entry name" value="NagB/RpiA_transferase-like"/>
</dbReference>
<dbReference type="AlphaFoldDB" id="A0A7V8FRQ6"/>
<keyword evidence="2" id="KW-0805">Transcription regulation</keyword>
<name>A0A7V8FRQ6_9BURK</name>
<keyword evidence="3" id="KW-0238">DNA-binding</keyword>
<reference evidence="8" key="1">
    <citation type="journal article" date="2020" name="MBio">
        <title>Horizontal gene transfer to a defensive symbiont with a reduced genome amongst a multipartite beetle microbiome.</title>
        <authorList>
            <person name="Waterworth S.C."/>
            <person name="Florez L.V."/>
            <person name="Rees E.R."/>
            <person name="Hertweck C."/>
            <person name="Kaltenpoth M."/>
            <person name="Kwan J.C."/>
        </authorList>
    </citation>
    <scope>NUCLEOTIDE SEQUENCE [LARGE SCALE GENOMIC DNA]</scope>
</reference>
<dbReference type="GO" id="GO:0030246">
    <property type="term" value="F:carbohydrate binding"/>
    <property type="evidence" value="ECO:0007669"/>
    <property type="project" value="InterPro"/>
</dbReference>
<dbReference type="InterPro" id="IPR036388">
    <property type="entry name" value="WH-like_DNA-bd_sf"/>
</dbReference>
<dbReference type="InterPro" id="IPR051054">
    <property type="entry name" value="SorC_transcr_regulators"/>
</dbReference>
<evidence type="ECO:0000313" key="7">
    <source>
        <dbReference type="EMBL" id="KAF1023486.1"/>
    </source>
</evidence>
<feature type="domain" description="Sugar-binding" evidence="6">
    <location>
        <begin position="102"/>
        <end position="355"/>
    </location>
</feature>
<protein>
    <submittedName>
        <fullName evidence="7">Deoxyribonucleoside regulator</fullName>
    </submittedName>
</protein>
<sequence>MLTFFAIDIPILPNKAPPLTRKSSGGKTPAQDTDTQTLATEPHAGGNRTRRMRLRAAWMYFIEEMTQNEIAQQLGVGRVTVVRLLSDARERHEIRFSIEGDLSECVRLERQLERRFGLREAIVVPFSGSDDADPARAIGAATGFFLSDHVRAGMKIGVGWGRTLWESLRYVHESPIADVSVVSLLGGITWVKKFNPSEFAWRLASLFQAECYLLPAPAIVDTPQTRRALLDHCGIGEGLERARSLDAAIFSVGNLEPTGTSYRDGFVPDELRCEMIRIGAVGEVLFHYFDAQGELIRHPIQERIMAAPVDSLRGVPERILVSGGLDKVDALLGAIRLMKPTVLITDEAAAARLLERDR</sequence>
<feature type="compositionally biased region" description="Polar residues" evidence="5">
    <location>
        <begin position="21"/>
        <end position="39"/>
    </location>
</feature>
<dbReference type="Proteomes" id="UP000461670">
    <property type="component" value="Unassembled WGS sequence"/>
</dbReference>
<accession>A0A7V8FRQ6</accession>
<dbReference type="SUPFAM" id="SSF100950">
    <property type="entry name" value="NagB/RpiA/CoA transferase-like"/>
    <property type="match status" value="1"/>
</dbReference>
<dbReference type="Gene3D" id="3.40.50.1360">
    <property type="match status" value="1"/>
</dbReference>
<proteinExistence type="inferred from homology"/>
<evidence type="ECO:0000256" key="3">
    <source>
        <dbReference type="ARBA" id="ARBA00023125"/>
    </source>
</evidence>
<dbReference type="PANTHER" id="PTHR34294:SF1">
    <property type="entry name" value="TRANSCRIPTIONAL REGULATOR LSRR"/>
    <property type="match status" value="1"/>
</dbReference>
<comment type="caution">
    <text evidence="7">The sequence shown here is derived from an EMBL/GenBank/DDBJ whole genome shotgun (WGS) entry which is preliminary data.</text>
</comment>